<dbReference type="PATRIC" id="fig|754477.3.peg.753"/>
<dbReference type="OrthoDB" id="178899at2"/>
<dbReference type="RefSeq" id="WP_014703354.1">
    <property type="nucleotide sequence ID" value="NC_017856.1"/>
</dbReference>
<dbReference type="KEGG" id="mec:Q7C_762"/>
<name>I1YG90_METFJ</name>
<dbReference type="PRINTS" id="PR00368">
    <property type="entry name" value="FADPNR"/>
</dbReference>
<evidence type="ECO:0000313" key="3">
    <source>
        <dbReference type="Proteomes" id="UP000009145"/>
    </source>
</evidence>
<dbReference type="InterPro" id="IPR036188">
    <property type="entry name" value="FAD/NAD-bd_sf"/>
</dbReference>
<evidence type="ECO:0000313" key="2">
    <source>
        <dbReference type="EMBL" id="AFJ01933.1"/>
    </source>
</evidence>
<sequence precursor="true">MNSSYDVIIVGAGAAGVGMATKLQMIPELSFVVLEAGEIGESFRRWPKQTRFITPSFHSNPFGLADLNAITEYSSPAIFCQSQHPTGKQYADYLTFMAQGFELPIIEDCQVTTVKRLNGQGFSLETSQGQIQSRYLIWATGEFQFPDVNPFMGAEYCIHYATVSDWADYEAEEFIVIGGYESGVDASVNLIKQGHVVRLLVKKDSWEAENMYDPSLSLSPHTRDRLNEALASGKLLLEFGVHVDQVLQHTDQTFHVHAEDGRSWSINHAPILATGFLSGGGAQQIASLWAWDNDGHLLLTEADESTITPGLFLIGPQVRQEDRLYCFIYKFRQRFTQMAKLIALCLNYDDSQLHSESDPWGPYGNSDCCEGCEC</sequence>
<proteinExistence type="predicted"/>
<protein>
    <submittedName>
        <fullName evidence="2">Thioredoxin reductase</fullName>
        <ecNumber evidence="2">1.8.1.9</ecNumber>
    </submittedName>
</protein>
<dbReference type="PRINTS" id="PR00469">
    <property type="entry name" value="PNDRDTASEII"/>
</dbReference>
<dbReference type="GO" id="GO:0004497">
    <property type="term" value="F:monooxygenase activity"/>
    <property type="evidence" value="ECO:0007669"/>
    <property type="project" value="TreeGrafter"/>
</dbReference>
<dbReference type="EMBL" id="CP003380">
    <property type="protein sequence ID" value="AFJ01933.1"/>
    <property type="molecule type" value="Genomic_DNA"/>
</dbReference>
<dbReference type="HOGENOM" id="CLU_037483_0_0_6"/>
<keyword evidence="1 2" id="KW-0560">Oxidoreductase</keyword>
<organism evidence="2 3">
    <name type="scientific">Methylophaga frappieri (strain ATCC BAA-2434 / DSM 25690 / JAM7)</name>
    <dbReference type="NCBI Taxonomy" id="754477"/>
    <lineage>
        <taxon>Bacteria</taxon>
        <taxon>Pseudomonadati</taxon>
        <taxon>Pseudomonadota</taxon>
        <taxon>Gammaproteobacteria</taxon>
        <taxon>Thiotrichales</taxon>
        <taxon>Piscirickettsiaceae</taxon>
        <taxon>Methylophaga</taxon>
    </lineage>
</organism>
<evidence type="ECO:0000256" key="1">
    <source>
        <dbReference type="ARBA" id="ARBA00023002"/>
    </source>
</evidence>
<dbReference type="AlphaFoldDB" id="I1YG90"/>
<gene>
    <name evidence="2" type="ordered locus">Q7C_762</name>
</gene>
<reference evidence="2 3" key="1">
    <citation type="journal article" date="2012" name="J. Bacteriol.">
        <title>Complete genome sequences of Methylophaga sp. strain JAM1 and Methylophaga sp. strain JAM7.</title>
        <authorList>
            <person name="Villeneuve C."/>
            <person name="Martineau C."/>
            <person name="Mauffrey F."/>
            <person name="Villemur R."/>
        </authorList>
    </citation>
    <scope>NUCLEOTIDE SEQUENCE [LARGE SCALE GENOMIC DNA]</scope>
    <source>
        <strain evidence="2 3">JAM7</strain>
    </source>
</reference>
<dbReference type="PANTHER" id="PTHR43539">
    <property type="entry name" value="FLAVIN-BINDING MONOOXYGENASE-LIKE PROTEIN (AFU_ORTHOLOGUE AFUA_4G09220)"/>
    <property type="match status" value="1"/>
</dbReference>
<dbReference type="Proteomes" id="UP000009145">
    <property type="component" value="Chromosome"/>
</dbReference>
<dbReference type="eggNOG" id="COG2072">
    <property type="taxonomic scope" value="Bacteria"/>
</dbReference>
<dbReference type="InterPro" id="IPR050982">
    <property type="entry name" value="Auxin_biosynth/cation_transpt"/>
</dbReference>
<dbReference type="EC" id="1.8.1.9" evidence="2"/>
<dbReference type="Pfam" id="PF13738">
    <property type="entry name" value="Pyr_redox_3"/>
    <property type="match status" value="1"/>
</dbReference>
<dbReference type="GO" id="GO:0004791">
    <property type="term" value="F:thioredoxin-disulfide reductase (NADPH) activity"/>
    <property type="evidence" value="ECO:0007669"/>
    <property type="project" value="UniProtKB-EC"/>
</dbReference>
<dbReference type="STRING" id="754477.Q7C_762"/>
<dbReference type="Gene3D" id="3.50.50.60">
    <property type="entry name" value="FAD/NAD(P)-binding domain"/>
    <property type="match status" value="2"/>
</dbReference>
<dbReference type="SUPFAM" id="SSF51905">
    <property type="entry name" value="FAD/NAD(P)-binding domain"/>
    <property type="match status" value="2"/>
</dbReference>
<keyword evidence="3" id="KW-1185">Reference proteome</keyword>
<dbReference type="PANTHER" id="PTHR43539:SF89">
    <property type="entry name" value="NAD(P)-BINDING DOMAIN-CONTAINING PROTEIN"/>
    <property type="match status" value="1"/>
</dbReference>
<dbReference type="GO" id="GO:0050660">
    <property type="term" value="F:flavin adenine dinucleotide binding"/>
    <property type="evidence" value="ECO:0007669"/>
    <property type="project" value="TreeGrafter"/>
</dbReference>
<accession>I1YG90</accession>